<dbReference type="EMBL" id="JACIBV010000001">
    <property type="protein sequence ID" value="MBB3725252.1"/>
    <property type="molecule type" value="Genomic_DNA"/>
</dbReference>
<evidence type="ECO:0000313" key="3">
    <source>
        <dbReference type="EMBL" id="MBB3725252.1"/>
    </source>
</evidence>
<dbReference type="GeneID" id="95387689"/>
<feature type="domain" description="Thioesterase" evidence="2">
    <location>
        <begin position="30"/>
        <end position="249"/>
    </location>
</feature>
<dbReference type="InterPro" id="IPR012223">
    <property type="entry name" value="TEII"/>
</dbReference>
<proteinExistence type="inferred from homology"/>
<dbReference type="PANTHER" id="PTHR11487">
    <property type="entry name" value="THIOESTERASE"/>
    <property type="match status" value="1"/>
</dbReference>
<dbReference type="Gene3D" id="3.40.50.1820">
    <property type="entry name" value="alpha/beta hydrolase"/>
    <property type="match status" value="1"/>
</dbReference>
<dbReference type="InterPro" id="IPR029058">
    <property type="entry name" value="AB_hydrolase_fold"/>
</dbReference>
<reference evidence="3 4" key="1">
    <citation type="submission" date="2020-08" db="EMBL/GenBank/DDBJ databases">
        <title>Sequencing the genomes of 1000 actinobacteria strains.</title>
        <authorList>
            <person name="Klenk H.-P."/>
        </authorList>
    </citation>
    <scope>NUCLEOTIDE SEQUENCE [LARGE SCALE GENOMIC DNA]</scope>
    <source>
        <strain evidence="3 4">DSM 44320</strain>
    </source>
</reference>
<gene>
    <name evidence="3" type="ORF">FHR33_001112</name>
</gene>
<dbReference type="GO" id="GO:0008610">
    <property type="term" value="P:lipid biosynthetic process"/>
    <property type="evidence" value="ECO:0007669"/>
    <property type="project" value="TreeGrafter"/>
</dbReference>
<sequence length="264" mass="28849">MTVHDLTDDDVLVRWLPFRTLTGAEPGALPLYCLPHAGGAASAFRMWQRKLPGVAVQPVQPPGREGRHKEPPYLHMSELASDLADVVLADVELSSAGRRYALYGHSLGALVAFELVREVRRRGGPEPVHLFVSGADAPHVTYEPGPPVSGMTRAEVVALLRRLGGTPEWLLADPDALEMILPAVQADFTVKETYLYREEPPLDVPISALPSASDPRVAPAKVARWRDQTTAPFALHPFDGGHFAVFEQAARTQRLLAQALLPWV</sequence>
<comment type="caution">
    <text evidence="3">The sequence shown here is derived from an EMBL/GenBank/DDBJ whole genome shotgun (WGS) entry which is preliminary data.</text>
</comment>
<evidence type="ECO:0000256" key="1">
    <source>
        <dbReference type="ARBA" id="ARBA00007169"/>
    </source>
</evidence>
<evidence type="ECO:0000259" key="2">
    <source>
        <dbReference type="Pfam" id="PF00975"/>
    </source>
</evidence>
<dbReference type="SUPFAM" id="SSF53474">
    <property type="entry name" value="alpha/beta-Hydrolases"/>
    <property type="match status" value="1"/>
</dbReference>
<dbReference type="RefSeq" id="WP_183644332.1">
    <property type="nucleotide sequence ID" value="NZ_BAAAXX010000171.1"/>
</dbReference>
<organism evidence="3 4">
    <name type="scientific">Nonomuraea dietziae</name>
    <dbReference type="NCBI Taxonomy" id="65515"/>
    <lineage>
        <taxon>Bacteria</taxon>
        <taxon>Bacillati</taxon>
        <taxon>Actinomycetota</taxon>
        <taxon>Actinomycetes</taxon>
        <taxon>Streptosporangiales</taxon>
        <taxon>Streptosporangiaceae</taxon>
        <taxon>Nonomuraea</taxon>
    </lineage>
</organism>
<dbReference type="PANTHER" id="PTHR11487:SF0">
    <property type="entry name" value="S-ACYL FATTY ACID SYNTHASE THIOESTERASE, MEDIUM CHAIN"/>
    <property type="match status" value="1"/>
</dbReference>
<protein>
    <submittedName>
        <fullName evidence="3">Surfactin synthase thioesterase subunit</fullName>
    </submittedName>
</protein>
<keyword evidence="4" id="KW-1185">Reference proteome</keyword>
<dbReference type="Pfam" id="PF00975">
    <property type="entry name" value="Thioesterase"/>
    <property type="match status" value="1"/>
</dbReference>
<comment type="similarity">
    <text evidence="1">Belongs to the thioesterase family.</text>
</comment>
<dbReference type="Proteomes" id="UP000579945">
    <property type="component" value="Unassembled WGS sequence"/>
</dbReference>
<dbReference type="InterPro" id="IPR001031">
    <property type="entry name" value="Thioesterase"/>
</dbReference>
<dbReference type="AlphaFoldDB" id="A0A7W5VCR8"/>
<accession>A0A7W5VCR8</accession>
<evidence type="ECO:0000313" key="4">
    <source>
        <dbReference type="Proteomes" id="UP000579945"/>
    </source>
</evidence>
<name>A0A7W5VCR8_9ACTN</name>